<name>A0ACA9SGB6_9GLOM</name>
<comment type="caution">
    <text evidence="1">The sequence shown here is derived from an EMBL/GenBank/DDBJ whole genome shotgun (WGS) entry which is preliminary data.</text>
</comment>
<evidence type="ECO:0000313" key="2">
    <source>
        <dbReference type="Proteomes" id="UP000789920"/>
    </source>
</evidence>
<gene>
    <name evidence="1" type="ORF">RPERSI_LOCUS30883</name>
</gene>
<keyword evidence="2" id="KW-1185">Reference proteome</keyword>
<feature type="non-terminal residue" evidence="1">
    <location>
        <position position="1"/>
    </location>
</feature>
<protein>
    <submittedName>
        <fullName evidence="1">11431_t:CDS:1</fullName>
    </submittedName>
</protein>
<reference evidence="1" key="1">
    <citation type="submission" date="2021-06" db="EMBL/GenBank/DDBJ databases">
        <authorList>
            <person name="Kallberg Y."/>
            <person name="Tangrot J."/>
            <person name="Rosling A."/>
        </authorList>
    </citation>
    <scope>NUCLEOTIDE SEQUENCE</scope>
    <source>
        <strain evidence="1">MA461A</strain>
    </source>
</reference>
<feature type="non-terminal residue" evidence="1">
    <location>
        <position position="161"/>
    </location>
</feature>
<organism evidence="1 2">
    <name type="scientific">Racocetra persica</name>
    <dbReference type="NCBI Taxonomy" id="160502"/>
    <lineage>
        <taxon>Eukaryota</taxon>
        <taxon>Fungi</taxon>
        <taxon>Fungi incertae sedis</taxon>
        <taxon>Mucoromycota</taxon>
        <taxon>Glomeromycotina</taxon>
        <taxon>Glomeromycetes</taxon>
        <taxon>Diversisporales</taxon>
        <taxon>Gigasporaceae</taxon>
        <taxon>Racocetra</taxon>
    </lineage>
</organism>
<accession>A0ACA9SGB6</accession>
<dbReference type="Proteomes" id="UP000789920">
    <property type="component" value="Unassembled WGS sequence"/>
</dbReference>
<sequence>LLLVKNWVRTNDSVSSTPELSAQLRVNRTIGINQLIGGSVNTSRVLQAPDAFHYTPSVESIKVKLWEIGFKVDPDFSNAVNEISFIIKTLYNFAGKGKVPVNYLADFRFIKSSEALFATTLDHDSNALYCQMDIVAFFDTPDWEELIQLLGQRYFNNKYNA</sequence>
<proteinExistence type="predicted"/>
<evidence type="ECO:0000313" key="1">
    <source>
        <dbReference type="EMBL" id="CAG8839002.1"/>
    </source>
</evidence>
<dbReference type="EMBL" id="CAJVQC010122253">
    <property type="protein sequence ID" value="CAG8839002.1"/>
    <property type="molecule type" value="Genomic_DNA"/>
</dbReference>